<name>A0ABP5K4I6_9ACTN</name>
<protein>
    <submittedName>
        <fullName evidence="6">MarR family transcriptional regulator</fullName>
    </submittedName>
</protein>
<dbReference type="SMART" id="SM00347">
    <property type="entry name" value="HTH_MARR"/>
    <property type="match status" value="1"/>
</dbReference>
<keyword evidence="2" id="KW-0238">DNA-binding</keyword>
<dbReference type="InterPro" id="IPR039422">
    <property type="entry name" value="MarR/SlyA-like"/>
</dbReference>
<evidence type="ECO:0000256" key="3">
    <source>
        <dbReference type="ARBA" id="ARBA00023163"/>
    </source>
</evidence>
<evidence type="ECO:0000256" key="1">
    <source>
        <dbReference type="ARBA" id="ARBA00023015"/>
    </source>
</evidence>
<dbReference type="Proteomes" id="UP001501020">
    <property type="component" value="Unassembled WGS sequence"/>
</dbReference>
<dbReference type="Pfam" id="PF12802">
    <property type="entry name" value="MarR_2"/>
    <property type="match status" value="1"/>
</dbReference>
<keyword evidence="7" id="KW-1185">Reference proteome</keyword>
<dbReference type="PANTHER" id="PTHR33164:SF103">
    <property type="entry name" value="REGULATORY PROTEIN MARR"/>
    <property type="match status" value="1"/>
</dbReference>
<comment type="caution">
    <text evidence="6">The sequence shown here is derived from an EMBL/GenBank/DDBJ whole genome shotgun (WGS) entry which is preliminary data.</text>
</comment>
<gene>
    <name evidence="6" type="ORF">GCM10009727_16630</name>
</gene>
<dbReference type="InterPro" id="IPR023187">
    <property type="entry name" value="Tscrpt_reg_MarR-type_CS"/>
</dbReference>
<reference evidence="7" key="1">
    <citation type="journal article" date="2019" name="Int. J. Syst. Evol. Microbiol.">
        <title>The Global Catalogue of Microorganisms (GCM) 10K type strain sequencing project: providing services to taxonomists for standard genome sequencing and annotation.</title>
        <authorList>
            <consortium name="The Broad Institute Genomics Platform"/>
            <consortium name="The Broad Institute Genome Sequencing Center for Infectious Disease"/>
            <person name="Wu L."/>
            <person name="Ma J."/>
        </authorList>
    </citation>
    <scope>NUCLEOTIDE SEQUENCE [LARGE SCALE GENOMIC DNA]</scope>
    <source>
        <strain evidence="7">JCM 13850</strain>
    </source>
</reference>
<dbReference type="PROSITE" id="PS01117">
    <property type="entry name" value="HTH_MARR_1"/>
    <property type="match status" value="1"/>
</dbReference>
<proteinExistence type="predicted"/>
<evidence type="ECO:0000256" key="2">
    <source>
        <dbReference type="ARBA" id="ARBA00023125"/>
    </source>
</evidence>
<sequence>MFSSTPGISPLEEATRALLAVWHRARRTVAGHLSPVQLDAMEVVADLPGITLGELAEELHTLPSSASRLCDRLESASLLKRAPALADRRQIALHLTPDGADLLNELHQRRNSDIQAVLEHLTAVERAQLQHGLNAFARHAHRAAQPYSHEPVSAPLRRLPQPDA</sequence>
<dbReference type="EMBL" id="BAAAMR010000010">
    <property type="protein sequence ID" value="GAA2127094.1"/>
    <property type="molecule type" value="Genomic_DNA"/>
</dbReference>
<dbReference type="InterPro" id="IPR036388">
    <property type="entry name" value="WH-like_DNA-bd_sf"/>
</dbReference>
<evidence type="ECO:0000313" key="6">
    <source>
        <dbReference type="EMBL" id="GAA2127094.1"/>
    </source>
</evidence>
<keyword evidence="1" id="KW-0805">Transcription regulation</keyword>
<evidence type="ECO:0000259" key="5">
    <source>
        <dbReference type="PROSITE" id="PS50995"/>
    </source>
</evidence>
<dbReference type="InterPro" id="IPR036390">
    <property type="entry name" value="WH_DNA-bd_sf"/>
</dbReference>
<organism evidence="6 7">
    <name type="scientific">Actinomadura napierensis</name>
    <dbReference type="NCBI Taxonomy" id="267854"/>
    <lineage>
        <taxon>Bacteria</taxon>
        <taxon>Bacillati</taxon>
        <taxon>Actinomycetota</taxon>
        <taxon>Actinomycetes</taxon>
        <taxon>Streptosporangiales</taxon>
        <taxon>Thermomonosporaceae</taxon>
        <taxon>Actinomadura</taxon>
    </lineage>
</organism>
<dbReference type="SUPFAM" id="SSF46785">
    <property type="entry name" value="Winged helix' DNA-binding domain"/>
    <property type="match status" value="1"/>
</dbReference>
<evidence type="ECO:0000313" key="7">
    <source>
        <dbReference type="Proteomes" id="UP001501020"/>
    </source>
</evidence>
<dbReference type="InterPro" id="IPR000835">
    <property type="entry name" value="HTH_MarR-typ"/>
</dbReference>
<feature type="domain" description="HTH marR-type" evidence="5">
    <location>
        <begin position="4"/>
        <end position="138"/>
    </location>
</feature>
<evidence type="ECO:0000256" key="4">
    <source>
        <dbReference type="SAM" id="MobiDB-lite"/>
    </source>
</evidence>
<keyword evidence="3" id="KW-0804">Transcription</keyword>
<dbReference type="PANTHER" id="PTHR33164">
    <property type="entry name" value="TRANSCRIPTIONAL REGULATOR, MARR FAMILY"/>
    <property type="match status" value="1"/>
</dbReference>
<dbReference type="PROSITE" id="PS50995">
    <property type="entry name" value="HTH_MARR_2"/>
    <property type="match status" value="1"/>
</dbReference>
<feature type="region of interest" description="Disordered" evidence="4">
    <location>
        <begin position="141"/>
        <end position="164"/>
    </location>
</feature>
<dbReference type="Gene3D" id="1.10.10.10">
    <property type="entry name" value="Winged helix-like DNA-binding domain superfamily/Winged helix DNA-binding domain"/>
    <property type="match status" value="1"/>
</dbReference>
<accession>A0ABP5K4I6</accession>
<dbReference type="RefSeq" id="WP_344263255.1">
    <property type="nucleotide sequence ID" value="NZ_BAAAMR010000010.1"/>
</dbReference>